<accession>A0AAD7CRZ7</accession>
<evidence type="ECO:0000256" key="1">
    <source>
        <dbReference type="SAM" id="MobiDB-lite"/>
    </source>
</evidence>
<dbReference type="AlphaFoldDB" id="A0AAD7CRZ7"/>
<dbReference type="EMBL" id="JARKIE010000257">
    <property type="protein sequence ID" value="KAJ7660610.1"/>
    <property type="molecule type" value="Genomic_DNA"/>
</dbReference>
<feature type="compositionally biased region" description="Low complexity" evidence="1">
    <location>
        <begin position="149"/>
        <end position="171"/>
    </location>
</feature>
<organism evidence="2 3">
    <name type="scientific">Mycena rosella</name>
    <name type="common">Pink bonnet</name>
    <name type="synonym">Agaricus rosellus</name>
    <dbReference type="NCBI Taxonomy" id="1033263"/>
    <lineage>
        <taxon>Eukaryota</taxon>
        <taxon>Fungi</taxon>
        <taxon>Dikarya</taxon>
        <taxon>Basidiomycota</taxon>
        <taxon>Agaricomycotina</taxon>
        <taxon>Agaricomycetes</taxon>
        <taxon>Agaricomycetidae</taxon>
        <taxon>Agaricales</taxon>
        <taxon>Marasmiineae</taxon>
        <taxon>Mycenaceae</taxon>
        <taxon>Mycena</taxon>
    </lineage>
</organism>
<proteinExistence type="predicted"/>
<evidence type="ECO:0000313" key="3">
    <source>
        <dbReference type="Proteomes" id="UP001221757"/>
    </source>
</evidence>
<gene>
    <name evidence="2" type="ORF">B0H17DRAFT_1337316</name>
</gene>
<evidence type="ECO:0000313" key="2">
    <source>
        <dbReference type="EMBL" id="KAJ7660610.1"/>
    </source>
</evidence>
<name>A0AAD7CRZ7_MYCRO</name>
<reference evidence="2" key="1">
    <citation type="submission" date="2023-03" db="EMBL/GenBank/DDBJ databases">
        <title>Massive genome expansion in bonnet fungi (Mycena s.s.) driven by repeated elements and novel gene families across ecological guilds.</title>
        <authorList>
            <consortium name="Lawrence Berkeley National Laboratory"/>
            <person name="Harder C.B."/>
            <person name="Miyauchi S."/>
            <person name="Viragh M."/>
            <person name="Kuo A."/>
            <person name="Thoen E."/>
            <person name="Andreopoulos B."/>
            <person name="Lu D."/>
            <person name="Skrede I."/>
            <person name="Drula E."/>
            <person name="Henrissat B."/>
            <person name="Morin E."/>
            <person name="Kohler A."/>
            <person name="Barry K."/>
            <person name="LaButti K."/>
            <person name="Morin E."/>
            <person name="Salamov A."/>
            <person name="Lipzen A."/>
            <person name="Mereny Z."/>
            <person name="Hegedus B."/>
            <person name="Baldrian P."/>
            <person name="Stursova M."/>
            <person name="Weitz H."/>
            <person name="Taylor A."/>
            <person name="Grigoriev I.V."/>
            <person name="Nagy L.G."/>
            <person name="Martin F."/>
            <person name="Kauserud H."/>
        </authorList>
    </citation>
    <scope>NUCLEOTIDE SEQUENCE</scope>
    <source>
        <strain evidence="2">CBHHK067</strain>
    </source>
</reference>
<sequence>MRLSLTRRAIARGRIRRTCTFRACLATSTRVETRMRRRRSRSTCSAVYGLAAANQRVGSGAAWAWRANERVSGWMLGASAGRGGAGAREEGEVEVDAKGVEEVGVGVEEEEEGDARARQINPLTHPTNHIACRGNMNARSAETTRVPHTAPTTLNAAPSTPAAPSTGAAAENTEEGERGATGNSVYETMSTRCSTLRIARKVAAKRVLERRRG</sequence>
<dbReference type="Proteomes" id="UP001221757">
    <property type="component" value="Unassembled WGS sequence"/>
</dbReference>
<protein>
    <submittedName>
        <fullName evidence="2">Uncharacterized protein</fullName>
    </submittedName>
</protein>
<comment type="caution">
    <text evidence="2">The sequence shown here is derived from an EMBL/GenBank/DDBJ whole genome shotgun (WGS) entry which is preliminary data.</text>
</comment>
<feature type="region of interest" description="Disordered" evidence="1">
    <location>
        <begin position="149"/>
        <end position="187"/>
    </location>
</feature>
<keyword evidence="3" id="KW-1185">Reference proteome</keyword>